<dbReference type="InterPro" id="IPR003593">
    <property type="entry name" value="AAA+_ATPase"/>
</dbReference>
<dbReference type="InterPro" id="IPR003439">
    <property type="entry name" value="ABC_transporter-like_ATP-bd"/>
</dbReference>
<evidence type="ECO:0000256" key="4">
    <source>
        <dbReference type="ARBA" id="ARBA00022840"/>
    </source>
</evidence>
<dbReference type="PROSITE" id="PS50893">
    <property type="entry name" value="ABC_TRANSPORTER_2"/>
    <property type="match status" value="1"/>
</dbReference>
<keyword evidence="2" id="KW-0813">Transport</keyword>
<evidence type="ECO:0000256" key="3">
    <source>
        <dbReference type="ARBA" id="ARBA00022741"/>
    </source>
</evidence>
<name>A0A261FT14_9BIFI</name>
<dbReference type="InterPro" id="IPR027417">
    <property type="entry name" value="P-loop_NTPase"/>
</dbReference>
<dbReference type="SUPFAM" id="SSF52540">
    <property type="entry name" value="P-loop containing nucleoside triphosphate hydrolases"/>
    <property type="match status" value="1"/>
</dbReference>
<feature type="domain" description="ABC transporter" evidence="5">
    <location>
        <begin position="18"/>
        <end position="266"/>
    </location>
</feature>
<dbReference type="GO" id="GO:0016887">
    <property type="term" value="F:ATP hydrolysis activity"/>
    <property type="evidence" value="ECO:0007669"/>
    <property type="project" value="InterPro"/>
</dbReference>
<dbReference type="RefSeq" id="WP_072723818.1">
    <property type="nucleotide sequence ID" value="NZ_BDIS01000003.1"/>
</dbReference>
<dbReference type="InterPro" id="IPR050095">
    <property type="entry name" value="ECF_ABC_transporter_ATP-bd"/>
</dbReference>
<reference evidence="6 7" key="1">
    <citation type="journal article" date="2017" name="BMC Genomics">
        <title>Comparative genomic and phylogenomic analyses of the Bifidobacteriaceae family.</title>
        <authorList>
            <person name="Lugli G.A."/>
            <person name="Milani C."/>
            <person name="Turroni F."/>
            <person name="Duranti S."/>
            <person name="Mancabelli L."/>
            <person name="Mangifesta M."/>
            <person name="Ferrario C."/>
            <person name="Modesto M."/>
            <person name="Mattarelli P."/>
            <person name="Jiri K."/>
            <person name="van Sinderen D."/>
            <person name="Ventura M."/>
        </authorList>
    </citation>
    <scope>NUCLEOTIDE SEQUENCE [LARGE SCALE GENOMIC DNA]</scope>
    <source>
        <strain evidence="6 7">DSM 28807</strain>
    </source>
</reference>
<dbReference type="GO" id="GO:0042626">
    <property type="term" value="F:ATPase-coupled transmembrane transporter activity"/>
    <property type="evidence" value="ECO:0007669"/>
    <property type="project" value="TreeGrafter"/>
</dbReference>
<dbReference type="Proteomes" id="UP000216352">
    <property type="component" value="Unassembled WGS sequence"/>
</dbReference>
<evidence type="ECO:0000259" key="5">
    <source>
        <dbReference type="PROSITE" id="PS50893"/>
    </source>
</evidence>
<dbReference type="AlphaFoldDB" id="A0A261FT14"/>
<sequence length="270" mass="29354">MGLFFTTRDLPRPTALRFALDGAGHTYEDGQVGLEPTSLTITERRVAVIGLNGSGKSTLLGLLDGSLAATRGTVTIQGVHDADGTSADEETLDTASKRDRKRIDQLIGRVRREEIPNAFYRAATIGDAVDEALKKHKVPQSERQARIGNLFAHFSLADVARRRADELDSEKRHLLAITAALSFDPSAIVADEPSKGLDEIGTRHVAEALFGYDKQVVFATHDTAMITRPEYAIDRALVLDEGSIAFDGAPAQAVEFYERLIRDKAAALRA</sequence>
<gene>
    <name evidence="6" type="ORF">BLEM_0877</name>
</gene>
<comment type="caution">
    <text evidence="6">The sequence shown here is derived from an EMBL/GenBank/DDBJ whole genome shotgun (WGS) entry which is preliminary data.</text>
</comment>
<dbReference type="EMBL" id="MWWX01000005">
    <property type="protein sequence ID" value="OZG62331.1"/>
    <property type="molecule type" value="Genomic_DNA"/>
</dbReference>
<dbReference type="GO" id="GO:0043190">
    <property type="term" value="C:ATP-binding cassette (ABC) transporter complex"/>
    <property type="evidence" value="ECO:0007669"/>
    <property type="project" value="TreeGrafter"/>
</dbReference>
<evidence type="ECO:0000256" key="1">
    <source>
        <dbReference type="ARBA" id="ARBA00005417"/>
    </source>
</evidence>
<dbReference type="PANTHER" id="PTHR43553:SF24">
    <property type="entry name" value="ENERGY-COUPLING FACTOR TRANSPORTER ATP-BINDING PROTEIN ECFA1"/>
    <property type="match status" value="1"/>
</dbReference>
<accession>A0A261FT14</accession>
<dbReference type="STRING" id="1603886.GCA_001895165_00284"/>
<dbReference type="Gene3D" id="3.40.50.300">
    <property type="entry name" value="P-loop containing nucleotide triphosphate hydrolases"/>
    <property type="match status" value="1"/>
</dbReference>
<evidence type="ECO:0000313" key="7">
    <source>
        <dbReference type="Proteomes" id="UP000216352"/>
    </source>
</evidence>
<evidence type="ECO:0000313" key="6">
    <source>
        <dbReference type="EMBL" id="OZG62331.1"/>
    </source>
</evidence>
<dbReference type="GO" id="GO:0005524">
    <property type="term" value="F:ATP binding"/>
    <property type="evidence" value="ECO:0007669"/>
    <property type="project" value="UniProtKB-KW"/>
</dbReference>
<dbReference type="PANTHER" id="PTHR43553">
    <property type="entry name" value="HEAVY METAL TRANSPORTER"/>
    <property type="match status" value="1"/>
</dbReference>
<keyword evidence="3" id="KW-0547">Nucleotide-binding</keyword>
<protein>
    <submittedName>
        <fullName evidence="6">ABC transporter ATP-binding protein</fullName>
    </submittedName>
</protein>
<comment type="similarity">
    <text evidence="1">Belongs to the ABC transporter superfamily.</text>
</comment>
<evidence type="ECO:0000256" key="2">
    <source>
        <dbReference type="ARBA" id="ARBA00022448"/>
    </source>
</evidence>
<keyword evidence="4 6" id="KW-0067">ATP-binding</keyword>
<proteinExistence type="inferred from homology"/>
<dbReference type="Pfam" id="PF00005">
    <property type="entry name" value="ABC_tran"/>
    <property type="match status" value="1"/>
</dbReference>
<organism evidence="6 7">
    <name type="scientific">Bifidobacterium lemurum</name>
    <dbReference type="NCBI Taxonomy" id="1603886"/>
    <lineage>
        <taxon>Bacteria</taxon>
        <taxon>Bacillati</taxon>
        <taxon>Actinomycetota</taxon>
        <taxon>Actinomycetes</taxon>
        <taxon>Bifidobacteriales</taxon>
        <taxon>Bifidobacteriaceae</taxon>
        <taxon>Bifidobacterium</taxon>
    </lineage>
</organism>
<dbReference type="SMART" id="SM00382">
    <property type="entry name" value="AAA"/>
    <property type="match status" value="1"/>
</dbReference>
<keyword evidence="7" id="KW-1185">Reference proteome</keyword>
<dbReference type="OrthoDB" id="9806471at2"/>